<dbReference type="InterPro" id="IPR058192">
    <property type="entry name" value="WHD_ROQ1-like"/>
</dbReference>
<evidence type="ECO:0000313" key="7">
    <source>
        <dbReference type="EMBL" id="PWA44315.1"/>
    </source>
</evidence>
<evidence type="ECO:0000256" key="1">
    <source>
        <dbReference type="ARBA" id="ARBA00022614"/>
    </source>
</evidence>
<protein>
    <submittedName>
        <fullName evidence="7">Toll/interleukin-1 receptor (TIR) domain-containing protein</fullName>
    </submittedName>
</protein>
<dbReference type="PANTHER" id="PTHR11017:SF313">
    <property type="entry name" value="TIR DOMAIN, P-LOOP CONTAINING NUCLEOSIDE TRIPHOSPHATE HYDROLASE"/>
    <property type="match status" value="1"/>
</dbReference>
<feature type="region of interest" description="Disordered" evidence="5">
    <location>
        <begin position="1253"/>
        <end position="1284"/>
    </location>
</feature>
<dbReference type="SUPFAM" id="SSF52540">
    <property type="entry name" value="P-loop containing nucleoside triphosphate hydrolases"/>
    <property type="match status" value="1"/>
</dbReference>
<feature type="compositionally biased region" description="Basic and acidic residues" evidence="5">
    <location>
        <begin position="1269"/>
        <end position="1284"/>
    </location>
</feature>
<dbReference type="Pfam" id="PF23282">
    <property type="entry name" value="WHD_ROQ1"/>
    <property type="match status" value="1"/>
</dbReference>
<feature type="domain" description="TIR" evidence="6">
    <location>
        <begin position="17"/>
        <end position="192"/>
    </location>
</feature>
<comment type="caution">
    <text evidence="7">The sequence shown here is derived from an EMBL/GenBank/DDBJ whole genome shotgun (WGS) entry which is preliminary data.</text>
</comment>
<evidence type="ECO:0000256" key="3">
    <source>
        <dbReference type="ARBA" id="ARBA00022821"/>
    </source>
</evidence>
<dbReference type="PANTHER" id="PTHR11017">
    <property type="entry name" value="LEUCINE-RICH REPEAT-CONTAINING PROTEIN"/>
    <property type="match status" value="1"/>
</dbReference>
<dbReference type="Gene3D" id="3.40.50.300">
    <property type="entry name" value="P-loop containing nucleotide triphosphate hydrolases"/>
    <property type="match status" value="1"/>
</dbReference>
<dbReference type="InterPro" id="IPR032675">
    <property type="entry name" value="LRR_dom_sf"/>
</dbReference>
<reference evidence="7 8" key="1">
    <citation type="journal article" date="2018" name="Mol. Plant">
        <title>The genome of Artemisia annua provides insight into the evolution of Asteraceae family and artemisinin biosynthesis.</title>
        <authorList>
            <person name="Shen Q."/>
            <person name="Zhang L."/>
            <person name="Liao Z."/>
            <person name="Wang S."/>
            <person name="Yan T."/>
            <person name="Shi P."/>
            <person name="Liu M."/>
            <person name="Fu X."/>
            <person name="Pan Q."/>
            <person name="Wang Y."/>
            <person name="Lv Z."/>
            <person name="Lu X."/>
            <person name="Zhang F."/>
            <person name="Jiang W."/>
            <person name="Ma Y."/>
            <person name="Chen M."/>
            <person name="Hao X."/>
            <person name="Li L."/>
            <person name="Tang Y."/>
            <person name="Lv G."/>
            <person name="Zhou Y."/>
            <person name="Sun X."/>
            <person name="Brodelius P.E."/>
            <person name="Rose J.K.C."/>
            <person name="Tang K."/>
        </authorList>
    </citation>
    <scope>NUCLEOTIDE SEQUENCE [LARGE SCALE GENOMIC DNA]</scope>
    <source>
        <strain evidence="8">cv. Huhao1</strain>
        <tissue evidence="7">Leaf</tissue>
    </source>
</reference>
<dbReference type="Pfam" id="PF01582">
    <property type="entry name" value="TIR"/>
    <property type="match status" value="1"/>
</dbReference>
<keyword evidence="2" id="KW-0677">Repeat</keyword>
<feature type="region of interest" description="Disordered" evidence="5">
    <location>
        <begin position="1221"/>
        <end position="1240"/>
    </location>
</feature>
<proteinExistence type="predicted"/>
<dbReference type="InterPro" id="IPR000157">
    <property type="entry name" value="TIR_dom"/>
</dbReference>
<sequence>MVILTDVSQASSSANDHKFDVFLSFRGVDTRLSFTNHLHKALVNANLTTFLDDKEIDTGLFLKPELESAIRASRASIIVLSKNYATSTWCLNELVLILEQLRTSNHIVIPIFYHVEPTDVRKQQNSFKNSMEKHEERMKAETNAENKSEWARKIAIWKKALTQVADLKGMNAKGRIETEIIDETVDAIYQRLGEPLRKTMPLLIGMDDSIKLITSWLKDGSSHTTDILTIYGMGGIGKTSLANYVHKLHGHEFDKSYFIEHISRRCAQQFNGLLHVQKQLCSNISNHAPNVLECTSMIETALKRKKFFLVLDDIDSLEQLDALLGKEGFYPGSKIIITTKDASLTERCALFNMQIQTKHKLHFLGGLEDTKSLQLLSTHAFMCDKPKEDYVEVSIELLQYCEGLPLALEVLGRYLRNRDLAYWKDCIESLKKGTNSHINNVLKMSYDTLGSDYDKELFKHIACFFVGQDRDFTEIILKACNFNTTTGITHLVDRCLLSIGSNNKLTMHSLIQMMGRDVVRQESPNMPWKRSRLWCHEESFKVLRQKKGEGNLLGLALDMKMLEKEKLFELQTDSLSGMDNLMLLQLNHVQMNDQSCKNFPEELRWLCMHGFPLKYIPSELPMENLVVLDMSHSNIESFGMSFVNNQQQVKRKQLLTGSLSKNERLLVSLKILDFTFCEQLCSLGGFFKLPALERLILTNCTSLIHVCESIEHCVELVLVDLRSCYKLKRLPRTIGKLNKVEKLLLDGCDLGNSRIEMRDMDSLQTLKADKFGRNSQTSSSATVEVIPRDLHSFTISLPSSLVILSLKYSRLSNESFPMDLSCLSMLRDLYLDGNPIVSMPSCVRSLTRLKQLSMNYCKKLKTVEQPPHTLRILRITNMSGWQCNYRNLLRQICFNPEMSPLKLHMHMQLYENSSFEIQGMIKIQPLADVKERVLRNLGWTDLESIKKQKVHTSHMLREAQTSHVQMYYEFGIFSTFYAGKVIPNWITHTRWGSSISIIIPSSRNKLRGLNICSVQTLKRIQSKPYQGIPYQKIVKVIDYSQVPVKFFEMPMIIVSNITKNHTWIYNHYISQVSVAEECVILLSHWMLGKNEMEDGDQLTVTIAKKAGEEDPLRYYKSWNHIIGGDLSAFQSTTGEYVLHRVQFRDTLSKEIPEYYHPFIAHNAAYKGRGYGVCVLTWNTGQLLDHGFPSTRNNINGVLLLHWPELWGLQLLTGPKKTHAESHRKQMFTAEDEEENETWSVENEDKYAYWRAKDEEENTTWSDEDEEENTTLRDEDEDKKCYLEL</sequence>
<dbReference type="InterPro" id="IPR036390">
    <property type="entry name" value="WH_DNA-bd_sf"/>
</dbReference>
<dbReference type="InterPro" id="IPR027417">
    <property type="entry name" value="P-loop_NTPase"/>
</dbReference>
<dbReference type="Pfam" id="PF00931">
    <property type="entry name" value="NB-ARC"/>
    <property type="match status" value="1"/>
</dbReference>
<dbReference type="FunFam" id="3.40.50.10140:FF:000007">
    <property type="entry name" value="Disease resistance protein (TIR-NBS-LRR class)"/>
    <property type="match status" value="1"/>
</dbReference>
<dbReference type="PRINTS" id="PR00364">
    <property type="entry name" value="DISEASERSIST"/>
</dbReference>
<dbReference type="Proteomes" id="UP000245207">
    <property type="component" value="Unassembled WGS sequence"/>
</dbReference>
<gene>
    <name evidence="7" type="ORF">CTI12_AA527540</name>
</gene>
<dbReference type="SMART" id="SM00255">
    <property type="entry name" value="TIR"/>
    <property type="match status" value="1"/>
</dbReference>
<keyword evidence="8" id="KW-1185">Reference proteome</keyword>
<dbReference type="SUPFAM" id="SSF52200">
    <property type="entry name" value="Toll/Interleukin receptor TIR domain"/>
    <property type="match status" value="1"/>
</dbReference>
<name>A0A2U1L5Q1_ARTAN</name>
<dbReference type="OrthoDB" id="1357022at2759"/>
<evidence type="ECO:0000256" key="5">
    <source>
        <dbReference type="SAM" id="MobiDB-lite"/>
    </source>
</evidence>
<dbReference type="InterPro" id="IPR035897">
    <property type="entry name" value="Toll_tir_struct_dom_sf"/>
</dbReference>
<evidence type="ECO:0000256" key="2">
    <source>
        <dbReference type="ARBA" id="ARBA00022737"/>
    </source>
</evidence>
<keyword evidence="4" id="KW-0520">NAD</keyword>
<dbReference type="SUPFAM" id="SSF46785">
    <property type="entry name" value="Winged helix' DNA-binding domain"/>
    <property type="match status" value="1"/>
</dbReference>
<evidence type="ECO:0000259" key="6">
    <source>
        <dbReference type="PROSITE" id="PS50104"/>
    </source>
</evidence>
<dbReference type="InterPro" id="IPR042197">
    <property type="entry name" value="Apaf_helical"/>
</dbReference>
<dbReference type="SUPFAM" id="SSF52058">
    <property type="entry name" value="L domain-like"/>
    <property type="match status" value="1"/>
</dbReference>
<dbReference type="GO" id="GO:0006952">
    <property type="term" value="P:defense response"/>
    <property type="evidence" value="ECO:0007669"/>
    <property type="project" value="UniProtKB-KW"/>
</dbReference>
<dbReference type="PROSITE" id="PS50104">
    <property type="entry name" value="TIR"/>
    <property type="match status" value="1"/>
</dbReference>
<keyword evidence="1" id="KW-0433">Leucine-rich repeat</keyword>
<evidence type="ECO:0000256" key="4">
    <source>
        <dbReference type="ARBA" id="ARBA00023027"/>
    </source>
</evidence>
<dbReference type="InterPro" id="IPR044974">
    <property type="entry name" value="Disease_R_plants"/>
</dbReference>
<dbReference type="Gene3D" id="3.40.50.10140">
    <property type="entry name" value="Toll/interleukin-1 receptor homology (TIR) domain"/>
    <property type="match status" value="1"/>
</dbReference>
<dbReference type="GO" id="GO:0043531">
    <property type="term" value="F:ADP binding"/>
    <property type="evidence" value="ECO:0007669"/>
    <property type="project" value="InterPro"/>
</dbReference>
<dbReference type="Gene3D" id="1.10.8.430">
    <property type="entry name" value="Helical domain of apoptotic protease-activating factors"/>
    <property type="match status" value="1"/>
</dbReference>
<dbReference type="Gene3D" id="3.80.10.10">
    <property type="entry name" value="Ribonuclease Inhibitor"/>
    <property type="match status" value="2"/>
</dbReference>
<dbReference type="EMBL" id="PKPP01011342">
    <property type="protein sequence ID" value="PWA44315.1"/>
    <property type="molecule type" value="Genomic_DNA"/>
</dbReference>
<accession>A0A2U1L5Q1</accession>
<evidence type="ECO:0000313" key="8">
    <source>
        <dbReference type="Proteomes" id="UP000245207"/>
    </source>
</evidence>
<dbReference type="InterPro" id="IPR002182">
    <property type="entry name" value="NB-ARC"/>
</dbReference>
<organism evidence="7 8">
    <name type="scientific">Artemisia annua</name>
    <name type="common">Sweet wormwood</name>
    <dbReference type="NCBI Taxonomy" id="35608"/>
    <lineage>
        <taxon>Eukaryota</taxon>
        <taxon>Viridiplantae</taxon>
        <taxon>Streptophyta</taxon>
        <taxon>Embryophyta</taxon>
        <taxon>Tracheophyta</taxon>
        <taxon>Spermatophyta</taxon>
        <taxon>Magnoliopsida</taxon>
        <taxon>eudicotyledons</taxon>
        <taxon>Gunneridae</taxon>
        <taxon>Pentapetalae</taxon>
        <taxon>asterids</taxon>
        <taxon>campanulids</taxon>
        <taxon>Asterales</taxon>
        <taxon>Asteraceae</taxon>
        <taxon>Asteroideae</taxon>
        <taxon>Anthemideae</taxon>
        <taxon>Artemisiinae</taxon>
        <taxon>Artemisia</taxon>
    </lineage>
</organism>
<keyword evidence="3" id="KW-0611">Plant defense</keyword>
<dbReference type="GO" id="GO:0007165">
    <property type="term" value="P:signal transduction"/>
    <property type="evidence" value="ECO:0007669"/>
    <property type="project" value="InterPro"/>
</dbReference>
<feature type="compositionally biased region" description="Acidic residues" evidence="5">
    <location>
        <begin position="1254"/>
        <end position="1268"/>
    </location>
</feature>
<keyword evidence="7" id="KW-0675">Receptor</keyword>